<dbReference type="Proteomes" id="UP001081283">
    <property type="component" value="Unassembled WGS sequence"/>
</dbReference>
<comment type="caution">
    <text evidence="6">The sequence shown here is derived from an EMBL/GenBank/DDBJ whole genome shotgun (WGS) entry which is preliminary data.</text>
</comment>
<sequence>MSNLSSTLRGDFDHYLRLAQRPEGAPLWRMFVNPRSLPVALIRCARALEQGPVSLLAPLLRLLVLWWFRVEAPKGVDIAPGLVLPHPGGIVLGSARIGANVIIFQNVTLGARSYDGAFDLSTRPVIEDDVVLGTGAVILGPVTVGKGAQVAANSLVLCDVPPGATAIGVPCEIRERK</sequence>
<keyword evidence="7" id="KW-1185">Reference proteome</keyword>
<dbReference type="CDD" id="cd03354">
    <property type="entry name" value="LbH_SAT"/>
    <property type="match status" value="1"/>
</dbReference>
<dbReference type="PROSITE" id="PS00101">
    <property type="entry name" value="HEXAPEP_TRANSFERASES"/>
    <property type="match status" value="1"/>
</dbReference>
<organism evidence="6 7">
    <name type="scientific">Hoeflea ulvae</name>
    <dbReference type="NCBI Taxonomy" id="2983764"/>
    <lineage>
        <taxon>Bacteria</taxon>
        <taxon>Pseudomonadati</taxon>
        <taxon>Pseudomonadota</taxon>
        <taxon>Alphaproteobacteria</taxon>
        <taxon>Hyphomicrobiales</taxon>
        <taxon>Rhizobiaceae</taxon>
        <taxon>Hoeflea</taxon>
    </lineage>
</organism>
<dbReference type="InterPro" id="IPR001451">
    <property type="entry name" value="Hexapep"/>
</dbReference>
<dbReference type="EMBL" id="JAOVZQ010000001">
    <property type="protein sequence ID" value="MCY0093046.1"/>
    <property type="molecule type" value="Genomic_DNA"/>
</dbReference>
<reference evidence="6" key="1">
    <citation type="submission" date="2022-10" db="EMBL/GenBank/DDBJ databases">
        <title>Hoeflea sp. J2-29, isolated from marine algae.</title>
        <authorList>
            <person name="Kristyanto S."/>
            <person name="Kim J.M."/>
            <person name="Jeon C.O."/>
        </authorList>
    </citation>
    <scope>NUCLEOTIDE SEQUENCE</scope>
    <source>
        <strain evidence="6">J2-29</strain>
    </source>
</reference>
<dbReference type="InterPro" id="IPR005881">
    <property type="entry name" value="Ser_O-AcTrfase"/>
</dbReference>
<evidence type="ECO:0000256" key="3">
    <source>
        <dbReference type="ARBA" id="ARBA00022737"/>
    </source>
</evidence>
<gene>
    <name evidence="6" type="ORF">OEG82_03215</name>
</gene>
<keyword evidence="2 5" id="KW-0808">Transferase</keyword>
<dbReference type="Gene3D" id="2.160.10.10">
    <property type="entry name" value="Hexapeptide repeat proteins"/>
    <property type="match status" value="1"/>
</dbReference>
<comment type="similarity">
    <text evidence="1 5">Belongs to the transferase hexapeptide repeat family.</text>
</comment>
<dbReference type="InterPro" id="IPR045304">
    <property type="entry name" value="LbH_SAT"/>
</dbReference>
<dbReference type="PIRSF" id="PIRSF000441">
    <property type="entry name" value="CysE"/>
    <property type="match status" value="1"/>
</dbReference>
<evidence type="ECO:0000256" key="4">
    <source>
        <dbReference type="ARBA" id="ARBA00023315"/>
    </source>
</evidence>
<dbReference type="EC" id="2.3.1.30" evidence="5"/>
<name>A0ABT3YAZ9_9HYPH</name>
<dbReference type="InterPro" id="IPR011004">
    <property type="entry name" value="Trimer_LpxA-like_sf"/>
</dbReference>
<keyword evidence="3" id="KW-0677">Repeat</keyword>
<evidence type="ECO:0000313" key="7">
    <source>
        <dbReference type="Proteomes" id="UP001081283"/>
    </source>
</evidence>
<proteinExistence type="inferred from homology"/>
<evidence type="ECO:0000256" key="1">
    <source>
        <dbReference type="ARBA" id="ARBA00007274"/>
    </source>
</evidence>
<dbReference type="Pfam" id="PF00132">
    <property type="entry name" value="Hexapep"/>
    <property type="match status" value="1"/>
</dbReference>
<dbReference type="SUPFAM" id="SSF51161">
    <property type="entry name" value="Trimeric LpxA-like enzymes"/>
    <property type="match status" value="1"/>
</dbReference>
<dbReference type="PANTHER" id="PTHR42811">
    <property type="entry name" value="SERINE ACETYLTRANSFERASE"/>
    <property type="match status" value="1"/>
</dbReference>
<evidence type="ECO:0000313" key="6">
    <source>
        <dbReference type="EMBL" id="MCY0093046.1"/>
    </source>
</evidence>
<dbReference type="RefSeq" id="WP_267611029.1">
    <property type="nucleotide sequence ID" value="NZ_JAOVZQ010000001.1"/>
</dbReference>
<evidence type="ECO:0000256" key="2">
    <source>
        <dbReference type="ARBA" id="ARBA00022679"/>
    </source>
</evidence>
<protein>
    <recommendedName>
        <fullName evidence="5">Serine acetyltransferase</fullName>
        <ecNumber evidence="5">2.3.1.30</ecNumber>
    </recommendedName>
</protein>
<evidence type="ECO:0000256" key="5">
    <source>
        <dbReference type="PIRNR" id="PIRNR000441"/>
    </source>
</evidence>
<accession>A0ABT3YAZ9</accession>
<dbReference type="InterPro" id="IPR018357">
    <property type="entry name" value="Hexapep_transf_CS"/>
</dbReference>
<comment type="catalytic activity">
    <reaction evidence="5">
        <text>L-serine + acetyl-CoA = O-acetyl-L-serine + CoA</text>
        <dbReference type="Rhea" id="RHEA:24560"/>
        <dbReference type="ChEBI" id="CHEBI:33384"/>
        <dbReference type="ChEBI" id="CHEBI:57287"/>
        <dbReference type="ChEBI" id="CHEBI:57288"/>
        <dbReference type="ChEBI" id="CHEBI:58340"/>
        <dbReference type="EC" id="2.3.1.30"/>
    </reaction>
</comment>
<keyword evidence="4 5" id="KW-0012">Acyltransferase</keyword>